<dbReference type="Proteomes" id="UP001432014">
    <property type="component" value="Chromosome"/>
</dbReference>
<name>A0ABZ1WI23_9ACTN</name>
<reference evidence="2 3" key="1">
    <citation type="submission" date="2022-10" db="EMBL/GenBank/DDBJ databases">
        <title>The complete genomes of actinobacterial strains from the NBC collection.</title>
        <authorList>
            <person name="Joergensen T.S."/>
            <person name="Alvarez Arevalo M."/>
            <person name="Sterndorff E.B."/>
            <person name="Faurdal D."/>
            <person name="Vuksanovic O."/>
            <person name="Mourched A.-S."/>
            <person name="Charusanti P."/>
            <person name="Shaw S."/>
            <person name="Blin K."/>
            <person name="Weber T."/>
        </authorList>
    </citation>
    <scope>NUCLEOTIDE SEQUENCE [LARGE SCALE GENOMIC DNA]</scope>
    <source>
        <strain evidence="2 3">NBC_01247</strain>
    </source>
</reference>
<proteinExistence type="predicted"/>
<organism evidence="2 3">
    <name type="scientific">Kitasatospora herbaricolor</name>
    <dbReference type="NCBI Taxonomy" id="68217"/>
    <lineage>
        <taxon>Bacteria</taxon>
        <taxon>Bacillati</taxon>
        <taxon>Actinomycetota</taxon>
        <taxon>Actinomycetes</taxon>
        <taxon>Kitasatosporales</taxon>
        <taxon>Streptomycetaceae</taxon>
        <taxon>Kitasatospora</taxon>
    </lineage>
</organism>
<dbReference type="RefSeq" id="WP_329493532.1">
    <property type="nucleotide sequence ID" value="NZ_CP108460.1"/>
</dbReference>
<keyword evidence="3" id="KW-1185">Reference proteome</keyword>
<evidence type="ECO:0000313" key="3">
    <source>
        <dbReference type="Proteomes" id="UP001432014"/>
    </source>
</evidence>
<evidence type="ECO:0000313" key="2">
    <source>
        <dbReference type="EMBL" id="WUS60372.1"/>
    </source>
</evidence>
<dbReference type="InterPro" id="IPR046036">
    <property type="entry name" value="DUF5994"/>
</dbReference>
<protein>
    <submittedName>
        <fullName evidence="2">DUF5994 family protein</fullName>
    </submittedName>
</protein>
<feature type="region of interest" description="Disordered" evidence="1">
    <location>
        <begin position="1"/>
        <end position="21"/>
    </location>
</feature>
<gene>
    <name evidence="2" type="ORF">OG469_35725</name>
</gene>
<dbReference type="EMBL" id="CP108482">
    <property type="protein sequence ID" value="WUS60372.1"/>
    <property type="molecule type" value="Genomic_DNA"/>
</dbReference>
<accession>A0ABZ1WI23</accession>
<sequence length="157" mass="17247">MNVTLDRGTTTPRTPQAPLRLSLTPDDATAGRLDGAWWPRSHDLLAELPSLAEELDRRWGQVTRVTVNPSHWQAVPSRIPVAGHVVHAGWFQQEQDRNEIMVRSYTPRRLDLLVIPPHTDGVEAAKLMAAAADPTNTRTASDLLATGPTGHIVRGTD</sequence>
<evidence type="ECO:0000256" key="1">
    <source>
        <dbReference type="SAM" id="MobiDB-lite"/>
    </source>
</evidence>
<dbReference type="Pfam" id="PF19457">
    <property type="entry name" value="DUF5994"/>
    <property type="match status" value="1"/>
</dbReference>
<feature type="compositionally biased region" description="Polar residues" evidence="1">
    <location>
        <begin position="1"/>
        <end position="14"/>
    </location>
</feature>